<dbReference type="RefSeq" id="WP_259835919.1">
    <property type="nucleotide sequence ID" value="NZ_JAOAMU010000001.1"/>
</dbReference>
<dbReference type="EMBL" id="JAOAMU010000001">
    <property type="protein sequence ID" value="MCT2560491.1"/>
    <property type="molecule type" value="Genomic_DNA"/>
</dbReference>
<reference evidence="1 2" key="1">
    <citation type="submission" date="2022-09" db="EMBL/GenBank/DDBJ databases">
        <title>Chryseobacterium oleae sp.nov., isolated from the inter-root soil of Pyrola calliantha H. Andr. in Tibet.</title>
        <authorList>
            <person name="Li Z."/>
        </authorList>
    </citation>
    <scope>NUCLEOTIDE SEQUENCE [LARGE SCALE GENOMIC DNA]</scope>
    <source>
        <strain evidence="2">pc1-10</strain>
    </source>
</reference>
<protein>
    <submittedName>
        <fullName evidence="1">Uncharacterized protein</fullName>
    </submittedName>
</protein>
<evidence type="ECO:0000313" key="2">
    <source>
        <dbReference type="Proteomes" id="UP001525566"/>
    </source>
</evidence>
<comment type="caution">
    <text evidence="1">The sequence shown here is derived from an EMBL/GenBank/DDBJ whole genome shotgun (WGS) entry which is preliminary data.</text>
</comment>
<proteinExistence type="predicted"/>
<keyword evidence="2" id="KW-1185">Reference proteome</keyword>
<accession>A0ABT2INU5</accession>
<name>A0ABT2INU5_9FLAO</name>
<gene>
    <name evidence="1" type="ORF">N0B48_01175</name>
</gene>
<sequence>MEYKALHIVLAGNILFADLVKVIEESFNMNLNIINKKGRLEGRGDTELYTIFLVDKEDDLFEEPDEDYLLIIEPREKDYIVENIEDQIKEKLLINKIVWKRGIWIPVFMTESFRELFPE</sequence>
<organism evidence="1 2">
    <name type="scientific">Chryseobacterium herbae</name>
    <dbReference type="NCBI Taxonomy" id="2976476"/>
    <lineage>
        <taxon>Bacteria</taxon>
        <taxon>Pseudomonadati</taxon>
        <taxon>Bacteroidota</taxon>
        <taxon>Flavobacteriia</taxon>
        <taxon>Flavobacteriales</taxon>
        <taxon>Weeksellaceae</taxon>
        <taxon>Chryseobacterium group</taxon>
        <taxon>Chryseobacterium</taxon>
    </lineage>
</organism>
<evidence type="ECO:0000313" key="1">
    <source>
        <dbReference type="EMBL" id="MCT2560491.1"/>
    </source>
</evidence>
<dbReference type="Proteomes" id="UP001525566">
    <property type="component" value="Unassembled WGS sequence"/>
</dbReference>